<dbReference type="RefSeq" id="WP_183166177.1">
    <property type="nucleotide sequence ID" value="NZ_JACHXI010000006.1"/>
</dbReference>
<dbReference type="AlphaFoldDB" id="A0A839T5L0"/>
<dbReference type="CDD" id="cd06261">
    <property type="entry name" value="TM_PBP2"/>
    <property type="match status" value="1"/>
</dbReference>
<organism evidence="9 10">
    <name type="scientific">Azomonas macrocytogenes</name>
    <name type="common">Azotobacter macrocytogenes</name>
    <dbReference type="NCBI Taxonomy" id="69962"/>
    <lineage>
        <taxon>Bacteria</taxon>
        <taxon>Pseudomonadati</taxon>
        <taxon>Pseudomonadota</taxon>
        <taxon>Gammaproteobacteria</taxon>
        <taxon>Pseudomonadales</taxon>
        <taxon>Pseudomonadaceae</taxon>
        <taxon>Azomonas</taxon>
    </lineage>
</organism>
<evidence type="ECO:0000256" key="4">
    <source>
        <dbReference type="ARBA" id="ARBA00022692"/>
    </source>
</evidence>
<dbReference type="PANTHER" id="PTHR30151:SF38">
    <property type="entry name" value="ALIPHATIC SULFONATES TRANSPORT PERMEASE PROTEIN SSUC-RELATED"/>
    <property type="match status" value="1"/>
</dbReference>
<evidence type="ECO:0000256" key="6">
    <source>
        <dbReference type="ARBA" id="ARBA00023136"/>
    </source>
</evidence>
<evidence type="ECO:0000256" key="1">
    <source>
        <dbReference type="ARBA" id="ARBA00004651"/>
    </source>
</evidence>
<sequence length="259" mass="28223">MPAQHLKKRFDLRGWVVPLGLLALWWLATAAEWVDTRLVASPVAVAEAAWQAAISGELWQNLAASLQRNLTGFALGASLGLACGCLLGLSRLAERLVGPTFHTLKQIAPFAWIPLLSAWFGFGEAAKVAFISLAVFYPVALNSFEGIRATRRELYEVAQVLGLTSTQRLFKLLLPSAAPAIFAGLHLGLIYAWLTTLGAEYFFSAAPGIGNTMIDGREHFAMDQVIYGLVVVGCVGIVLNHLAGWIEKRALAWREPHHH</sequence>
<feature type="domain" description="ABC transmembrane type-1" evidence="8">
    <location>
        <begin position="62"/>
        <end position="243"/>
    </location>
</feature>
<evidence type="ECO:0000313" key="10">
    <source>
        <dbReference type="Proteomes" id="UP000549250"/>
    </source>
</evidence>
<dbReference type="EMBL" id="JACHXI010000006">
    <property type="protein sequence ID" value="MBB3103225.1"/>
    <property type="molecule type" value="Genomic_DNA"/>
</dbReference>
<evidence type="ECO:0000313" key="9">
    <source>
        <dbReference type="EMBL" id="MBB3103225.1"/>
    </source>
</evidence>
<evidence type="ECO:0000256" key="7">
    <source>
        <dbReference type="RuleBase" id="RU363032"/>
    </source>
</evidence>
<dbReference type="PANTHER" id="PTHR30151">
    <property type="entry name" value="ALKANE SULFONATE ABC TRANSPORTER-RELATED, MEMBRANE SUBUNIT"/>
    <property type="match status" value="1"/>
</dbReference>
<protein>
    <submittedName>
        <fullName evidence="9">Sulfonate transport system permease protein</fullName>
    </submittedName>
</protein>
<dbReference type="GO" id="GO:0005886">
    <property type="term" value="C:plasma membrane"/>
    <property type="evidence" value="ECO:0007669"/>
    <property type="project" value="UniProtKB-SubCell"/>
</dbReference>
<keyword evidence="5 7" id="KW-1133">Transmembrane helix</keyword>
<feature type="transmembrane region" description="Helical" evidence="7">
    <location>
        <begin position="128"/>
        <end position="144"/>
    </location>
</feature>
<evidence type="ECO:0000259" key="8">
    <source>
        <dbReference type="PROSITE" id="PS50928"/>
    </source>
</evidence>
<dbReference type="Pfam" id="PF00528">
    <property type="entry name" value="BPD_transp_1"/>
    <property type="match status" value="1"/>
</dbReference>
<dbReference type="GO" id="GO:0055085">
    <property type="term" value="P:transmembrane transport"/>
    <property type="evidence" value="ECO:0007669"/>
    <property type="project" value="InterPro"/>
</dbReference>
<name>A0A839T5L0_AZOMA</name>
<keyword evidence="3" id="KW-1003">Cell membrane</keyword>
<keyword evidence="10" id="KW-1185">Reference proteome</keyword>
<feature type="transmembrane region" description="Helical" evidence="7">
    <location>
        <begin position="172"/>
        <end position="194"/>
    </location>
</feature>
<dbReference type="InterPro" id="IPR000515">
    <property type="entry name" value="MetI-like"/>
</dbReference>
<comment type="similarity">
    <text evidence="7">Belongs to the binding-protein-dependent transport system permease family.</text>
</comment>
<evidence type="ECO:0000256" key="2">
    <source>
        <dbReference type="ARBA" id="ARBA00022448"/>
    </source>
</evidence>
<proteinExistence type="inferred from homology"/>
<dbReference type="PROSITE" id="PS50928">
    <property type="entry name" value="ABC_TM1"/>
    <property type="match status" value="1"/>
</dbReference>
<comment type="subcellular location">
    <subcellularLocation>
        <location evidence="1 7">Cell membrane</location>
        <topology evidence="1 7">Multi-pass membrane protein</topology>
    </subcellularLocation>
</comment>
<comment type="caution">
    <text evidence="9">The sequence shown here is derived from an EMBL/GenBank/DDBJ whole genome shotgun (WGS) entry which is preliminary data.</text>
</comment>
<keyword evidence="4 7" id="KW-0812">Transmembrane</keyword>
<reference evidence="9 10" key="1">
    <citation type="submission" date="2020-08" db="EMBL/GenBank/DDBJ databases">
        <title>Genomic Encyclopedia of Type Strains, Phase III (KMG-III): the genomes of soil and plant-associated and newly described type strains.</title>
        <authorList>
            <person name="Whitman W."/>
        </authorList>
    </citation>
    <scope>NUCLEOTIDE SEQUENCE [LARGE SCALE GENOMIC DNA]</scope>
    <source>
        <strain evidence="9 10">CECT 4462</strain>
    </source>
</reference>
<gene>
    <name evidence="9" type="ORF">FHR87_001620</name>
</gene>
<accession>A0A839T5L0</accession>
<dbReference type="SUPFAM" id="SSF161098">
    <property type="entry name" value="MetI-like"/>
    <property type="match status" value="1"/>
</dbReference>
<evidence type="ECO:0000256" key="5">
    <source>
        <dbReference type="ARBA" id="ARBA00022989"/>
    </source>
</evidence>
<keyword evidence="2 7" id="KW-0813">Transport</keyword>
<dbReference type="Gene3D" id="1.10.3720.10">
    <property type="entry name" value="MetI-like"/>
    <property type="match status" value="1"/>
</dbReference>
<feature type="transmembrane region" description="Helical" evidence="7">
    <location>
        <begin position="225"/>
        <end position="246"/>
    </location>
</feature>
<keyword evidence="6 7" id="KW-0472">Membrane</keyword>
<evidence type="ECO:0000256" key="3">
    <source>
        <dbReference type="ARBA" id="ARBA00022475"/>
    </source>
</evidence>
<dbReference type="InterPro" id="IPR035906">
    <property type="entry name" value="MetI-like_sf"/>
</dbReference>
<dbReference type="Proteomes" id="UP000549250">
    <property type="component" value="Unassembled WGS sequence"/>
</dbReference>